<dbReference type="GO" id="GO:0004803">
    <property type="term" value="F:transposase activity"/>
    <property type="evidence" value="ECO:0007669"/>
    <property type="project" value="TreeGrafter"/>
</dbReference>
<dbReference type="GO" id="GO:0005829">
    <property type="term" value="C:cytosol"/>
    <property type="evidence" value="ECO:0007669"/>
    <property type="project" value="TreeGrafter"/>
</dbReference>
<protein>
    <submittedName>
        <fullName evidence="4">Helix-turn-helix domain-containing protein</fullName>
    </submittedName>
</protein>
<dbReference type="RefSeq" id="WP_144322679.1">
    <property type="nucleotide sequence ID" value="NZ_CP040916.1"/>
</dbReference>
<evidence type="ECO:0000256" key="1">
    <source>
        <dbReference type="SAM" id="MobiDB-lite"/>
    </source>
</evidence>
<dbReference type="GO" id="GO:0003700">
    <property type="term" value="F:DNA-binding transcription factor activity"/>
    <property type="evidence" value="ECO:0007669"/>
    <property type="project" value="InterPro"/>
</dbReference>
<dbReference type="InterPro" id="IPR051917">
    <property type="entry name" value="Transposase-Integrase"/>
</dbReference>
<dbReference type="Gene3D" id="1.10.10.10">
    <property type="entry name" value="Winged helix-like DNA-binding domain superfamily/Winged helix DNA-binding domain"/>
    <property type="match status" value="1"/>
</dbReference>
<feature type="domain" description="HTH marR-type" evidence="2">
    <location>
        <begin position="103"/>
        <end position="163"/>
    </location>
</feature>
<dbReference type="GO" id="GO:0032196">
    <property type="term" value="P:transposition"/>
    <property type="evidence" value="ECO:0007669"/>
    <property type="project" value="TreeGrafter"/>
</dbReference>
<evidence type="ECO:0000259" key="3">
    <source>
        <dbReference type="Pfam" id="PF13936"/>
    </source>
</evidence>
<dbReference type="Pfam" id="PF12802">
    <property type="entry name" value="MarR_2"/>
    <property type="match status" value="1"/>
</dbReference>
<name>A0A516RIM3_STRST</name>
<gene>
    <name evidence="4" type="ORF">FH965_37005</name>
</gene>
<feature type="domain" description="Transposase IS30-like HTH" evidence="3">
    <location>
        <begin position="5"/>
        <end position="45"/>
    </location>
</feature>
<dbReference type="AlphaFoldDB" id="A0A516RIM3"/>
<dbReference type="InterPro" id="IPR000835">
    <property type="entry name" value="HTH_MarR-typ"/>
</dbReference>
<evidence type="ECO:0000313" key="5">
    <source>
        <dbReference type="Proteomes" id="UP000316806"/>
    </source>
</evidence>
<evidence type="ECO:0000259" key="2">
    <source>
        <dbReference type="Pfam" id="PF12802"/>
    </source>
</evidence>
<dbReference type="EMBL" id="CP040916">
    <property type="protein sequence ID" value="QDQ15475.1"/>
    <property type="molecule type" value="Genomic_DNA"/>
</dbReference>
<organism evidence="4 5">
    <name type="scientific">Streptomyces spectabilis</name>
    <dbReference type="NCBI Taxonomy" id="68270"/>
    <lineage>
        <taxon>Bacteria</taxon>
        <taxon>Bacillati</taxon>
        <taxon>Actinomycetota</taxon>
        <taxon>Actinomycetes</taxon>
        <taxon>Kitasatosporales</taxon>
        <taxon>Streptomycetaceae</taxon>
        <taxon>Streptomyces</taxon>
    </lineage>
</organism>
<evidence type="ECO:0000313" key="4">
    <source>
        <dbReference type="EMBL" id="QDQ15475.1"/>
    </source>
</evidence>
<dbReference type="InterPro" id="IPR036388">
    <property type="entry name" value="WH-like_DNA-bd_sf"/>
</dbReference>
<dbReference type="Proteomes" id="UP000316806">
    <property type="component" value="Chromosome"/>
</dbReference>
<sequence length="310" mass="33192">MPGGRLTHEDRRQVAHGLADGLGYAEIARRLGRPTSTISREVARNGGPGRYRAEHAQHATARRARRATTAAPAAAPPDVGHGRDAEVVRDFVARFAELMTHTGVPRMPARVLASLVTTDSGTLTAADLVALLRVSPASISKAVGYLERLELVRRERVPAGRRERYVIDDDMWLRTWLASARAHAMMADTAESGVEILGAATPAGARLDHMWRFFTSLSDDMAGGSTAAVFADALTVLAALVHAGAPLDSGRLATALGWPQERVVTALHDAARHPDVADPLALHRGPDDTYTVIARPERLTPEQRAALAGT</sequence>
<dbReference type="InterPro" id="IPR036390">
    <property type="entry name" value="WH_DNA-bd_sf"/>
</dbReference>
<dbReference type="InterPro" id="IPR025246">
    <property type="entry name" value="IS30-like_HTH"/>
</dbReference>
<dbReference type="PANTHER" id="PTHR10948:SF23">
    <property type="entry name" value="TRANSPOSASE INSI FOR INSERTION SEQUENCE ELEMENT IS30A-RELATED"/>
    <property type="match status" value="1"/>
</dbReference>
<dbReference type="PANTHER" id="PTHR10948">
    <property type="entry name" value="TRANSPOSASE"/>
    <property type="match status" value="1"/>
</dbReference>
<feature type="compositionally biased region" description="Low complexity" evidence="1">
    <location>
        <begin position="67"/>
        <end position="77"/>
    </location>
</feature>
<proteinExistence type="predicted"/>
<feature type="region of interest" description="Disordered" evidence="1">
    <location>
        <begin position="39"/>
        <end position="82"/>
    </location>
</feature>
<accession>A0A516RIM3</accession>
<dbReference type="SUPFAM" id="SSF46785">
    <property type="entry name" value="Winged helix' DNA-binding domain"/>
    <property type="match status" value="1"/>
</dbReference>
<reference evidence="4 5" key="1">
    <citation type="journal article" date="2019" name="J. Ind. Microbiol. Biotechnol.">
        <title>The complete genomic sequence of Streptomyces spectabilis NRRL-2792 and identification of secondary metabolite biosynthetic gene clusters.</title>
        <authorList>
            <person name="Sinha A."/>
            <person name="Phillips-Salemka S."/>
            <person name="Niraula T.A."/>
            <person name="Short K.A."/>
            <person name="Niraula N.P."/>
        </authorList>
    </citation>
    <scope>NUCLEOTIDE SEQUENCE [LARGE SCALE GENOMIC DNA]</scope>
    <source>
        <strain evidence="4 5">NRRL 2792</strain>
    </source>
</reference>
<dbReference type="Pfam" id="PF13936">
    <property type="entry name" value="HTH_38"/>
    <property type="match status" value="1"/>
</dbReference>